<dbReference type="SUPFAM" id="SSF56235">
    <property type="entry name" value="N-terminal nucleophile aminohydrolases (Ntn hydrolases)"/>
    <property type="match status" value="1"/>
</dbReference>
<dbReference type="Gene3D" id="2.30.120.10">
    <property type="match status" value="1"/>
</dbReference>
<name>A0ABS7TC37_9GAMM</name>
<proteinExistence type="inferred from homology"/>
<dbReference type="Proteomes" id="UP001430290">
    <property type="component" value="Unassembled WGS sequence"/>
</dbReference>
<gene>
    <name evidence="5" type="ORF">K7B09_03670</name>
</gene>
<evidence type="ECO:0000313" key="5">
    <source>
        <dbReference type="EMBL" id="MBZ4185421.1"/>
    </source>
</evidence>
<dbReference type="PIRSF" id="PIRSF001227">
    <property type="entry name" value="Pen_acylase"/>
    <property type="match status" value="1"/>
</dbReference>
<keyword evidence="6" id="KW-1185">Reference proteome</keyword>
<evidence type="ECO:0000256" key="2">
    <source>
        <dbReference type="ARBA" id="ARBA00022801"/>
    </source>
</evidence>
<keyword evidence="2" id="KW-0378">Hydrolase</keyword>
<dbReference type="InterPro" id="IPR002692">
    <property type="entry name" value="S45"/>
</dbReference>
<dbReference type="EMBL" id="JAIQDJ010000001">
    <property type="protein sequence ID" value="MBZ4185421.1"/>
    <property type="molecule type" value="Genomic_DNA"/>
</dbReference>
<organism evidence="5 6">
    <name type="scientific">Thermomonas beijingensis</name>
    <dbReference type="NCBI Taxonomy" id="2872701"/>
    <lineage>
        <taxon>Bacteria</taxon>
        <taxon>Pseudomonadati</taxon>
        <taxon>Pseudomonadota</taxon>
        <taxon>Gammaproteobacteria</taxon>
        <taxon>Lysobacterales</taxon>
        <taxon>Lysobacteraceae</taxon>
        <taxon>Thermomonas</taxon>
    </lineage>
</organism>
<dbReference type="InterPro" id="IPR023343">
    <property type="entry name" value="Penicillin_amidase_dom1"/>
</dbReference>
<dbReference type="InterPro" id="IPR029055">
    <property type="entry name" value="Ntn_hydrolases_N"/>
</dbReference>
<sequence>MRRWLNRGLLALLLLVVAASITVYCLLRGSLPTLEGQHALPGLQATATVSRDANGTVTIDAQNESDALRALGYVHAQERFFEMDLMRRSAAGELAALVGPLALDVDKQHRLHRLRARVKQDLPLIVADKRPQLDAYVAGVNAGLAALRARPWPYLLLREAPQPWMAEDTPLAAMAMYFDLQGGDNTSELALWRIRPHLPPALYALLTRDGTRWDAPLQGTARGDAMLPGAEQVNLRTLPGDPVDTVTADVWHAPGSNNFAVAASLTADGRAIVADDMHLTLRAPNIWFRARLRYRDPAAPDGKVDVQGFTLPGLPLVVAGSNGRVAWGFTNSYIDTQDWKLETPCTRAVASGCAPLREFTERIEIAHAKPATLQVEESAWGPVMQHQADGRVLSLRWVAQLPGAVNLGLSRFALAQSVDNALQLAQDIALPTQNLVIADTQGQIAWRLLGPIPQRAASCRASNTVIDARTQVCPPWAMSTRNTPVLRSPEFPRLWTANARVVDGATLATVGDGGYALGARGAQIRDALHAKQRFREYDLLAVQLDDRAVFLTPWQHLLQARARTANTPALHALAQAASTWEGRAAPASVSYHIVRAWRLAVTARIADGLIAPARVALGKAFEKPHLPQLEGVVWPLVTQMPINLLPRHYASWNALFEDAASEVRSNLEKSGPLGQRTWGQRNTAAICHPLAKAIPIFGKPWLCMPAQALAGDGNMPRVAGPAFGASERMVVSPGHEQDGIIEMPGGQSGHPLSPFWGAGHAAWVEGDPAPFLPGPVKYTLTLLPATR</sequence>
<dbReference type="InterPro" id="IPR014395">
    <property type="entry name" value="Pen/GL7ACA/AHL_acylase"/>
</dbReference>
<comment type="similarity">
    <text evidence="1">Belongs to the peptidase S45 family.</text>
</comment>
<dbReference type="Gene3D" id="1.10.1400.10">
    <property type="match status" value="1"/>
</dbReference>
<dbReference type="PANTHER" id="PTHR34218">
    <property type="entry name" value="PEPTIDASE S45 PENICILLIN AMIDASE"/>
    <property type="match status" value="1"/>
</dbReference>
<reference evidence="5" key="1">
    <citation type="submission" date="2021-09" db="EMBL/GenBank/DDBJ databases">
        <authorList>
            <person name="Wu T."/>
            <person name="Guo S.Z."/>
        </authorList>
    </citation>
    <scope>NUCLEOTIDE SEQUENCE</scope>
    <source>
        <strain evidence="5">RSS-23</strain>
    </source>
</reference>
<dbReference type="InterPro" id="IPR043146">
    <property type="entry name" value="Penicillin_amidase_N_B-knob"/>
</dbReference>
<dbReference type="Gene3D" id="3.60.20.10">
    <property type="entry name" value="Glutamine Phosphoribosylpyrophosphate, subunit 1, domain 1"/>
    <property type="match status" value="1"/>
</dbReference>
<comment type="caution">
    <text evidence="5">The sequence shown here is derived from an EMBL/GenBank/DDBJ whole genome shotgun (WGS) entry which is preliminary data.</text>
</comment>
<evidence type="ECO:0000256" key="1">
    <source>
        <dbReference type="ARBA" id="ARBA00006586"/>
    </source>
</evidence>
<dbReference type="RefSeq" id="WP_223626874.1">
    <property type="nucleotide sequence ID" value="NZ_JAIQDJ010000001.1"/>
</dbReference>
<keyword evidence="3" id="KW-0865">Zymogen</keyword>
<dbReference type="Pfam" id="PF01804">
    <property type="entry name" value="Penicil_amidase"/>
    <property type="match status" value="1"/>
</dbReference>
<evidence type="ECO:0000256" key="4">
    <source>
        <dbReference type="ARBA" id="ARBA00038735"/>
    </source>
</evidence>
<accession>A0ABS7TC37</accession>
<dbReference type="PANTHER" id="PTHR34218:SF4">
    <property type="entry name" value="ACYL-HOMOSERINE LACTONE ACYLASE QUIP"/>
    <property type="match status" value="1"/>
</dbReference>
<protein>
    <submittedName>
        <fullName evidence="5">Penicillin acylase family protein</fullName>
    </submittedName>
</protein>
<dbReference type="Gene3D" id="1.10.439.10">
    <property type="entry name" value="Penicillin Amidohydrolase, domain 1"/>
    <property type="match status" value="1"/>
</dbReference>
<dbReference type="InterPro" id="IPR043147">
    <property type="entry name" value="Penicillin_amidase_A-knob"/>
</dbReference>
<evidence type="ECO:0000256" key="3">
    <source>
        <dbReference type="ARBA" id="ARBA00023145"/>
    </source>
</evidence>
<comment type="subunit">
    <text evidence="4">Heterodimer of an alpha subunit and a beta subunit processed from the same precursor.</text>
</comment>
<evidence type="ECO:0000313" key="6">
    <source>
        <dbReference type="Proteomes" id="UP001430290"/>
    </source>
</evidence>